<proteinExistence type="predicted"/>
<evidence type="ECO:0000313" key="4">
    <source>
        <dbReference type="EMBL" id="SCC14168.1"/>
    </source>
</evidence>
<dbReference type="EMBL" id="FMAU01000003">
    <property type="protein sequence ID" value="SCC14168.1"/>
    <property type="molecule type" value="Genomic_DNA"/>
</dbReference>
<dbReference type="Proteomes" id="UP000181997">
    <property type="component" value="Unassembled WGS sequence"/>
</dbReference>
<evidence type="ECO:0000313" key="5">
    <source>
        <dbReference type="Proteomes" id="UP000181997"/>
    </source>
</evidence>
<sequence length="202" mass="22651">MKKLFTVLAALILLTACSSEEAGKKDNKEESAKKDESVEVDKKLFNVEVTLPASMFENESLETIKADAKENGIKDVTENEDGSITYKMSKSTHKKMLKDIAASIDETIEETKTSEDFVSIKDIKHNDSYSEFTMIVEKEKYENSMDAFATMSLGMSGMMYQMYDGVSTDDYSVTVKVEDEASGETLEEVVYPDDLEEAEEEN</sequence>
<feature type="chain" id="PRO_5038683614" description="Antigen I/II N-terminal domain-containing protein" evidence="2">
    <location>
        <begin position="22"/>
        <end position="202"/>
    </location>
</feature>
<feature type="signal peptide" evidence="2">
    <location>
        <begin position="1"/>
        <end position="21"/>
    </location>
</feature>
<feature type="domain" description="Antigen I/II N-terminal" evidence="3">
    <location>
        <begin position="59"/>
        <end position="147"/>
    </location>
</feature>
<name>A0A0V8HGM5_9BACI</name>
<dbReference type="AlphaFoldDB" id="A0A0V8HGM5"/>
<evidence type="ECO:0000256" key="1">
    <source>
        <dbReference type="SAM" id="MobiDB-lite"/>
    </source>
</evidence>
<protein>
    <recommendedName>
        <fullName evidence="3">Antigen I/II N-terminal domain-containing protein</fullName>
    </recommendedName>
</protein>
<dbReference type="OrthoDB" id="1849839at2"/>
<dbReference type="InterPro" id="IPR041324">
    <property type="entry name" value="AgI/II_N"/>
</dbReference>
<accession>A0A0V8HGM5</accession>
<dbReference type="PROSITE" id="PS51257">
    <property type="entry name" value="PROKAR_LIPOPROTEIN"/>
    <property type="match status" value="1"/>
</dbReference>
<reference evidence="5" key="1">
    <citation type="submission" date="2016-08" db="EMBL/GenBank/DDBJ databases">
        <authorList>
            <person name="Varghese N."/>
            <person name="Submissions Spin"/>
        </authorList>
    </citation>
    <scope>NUCLEOTIDE SEQUENCE [LARGE SCALE GENOMIC DNA]</scope>
    <source>
        <strain evidence="5">SGD-1123</strain>
    </source>
</reference>
<keyword evidence="5" id="KW-1185">Reference proteome</keyword>
<gene>
    <name evidence="4" type="ORF">GA0061094_2647</name>
</gene>
<evidence type="ECO:0000256" key="2">
    <source>
        <dbReference type="SAM" id="SignalP"/>
    </source>
</evidence>
<feature type="compositionally biased region" description="Acidic residues" evidence="1">
    <location>
        <begin position="180"/>
        <end position="202"/>
    </location>
</feature>
<evidence type="ECO:0000259" key="3">
    <source>
        <dbReference type="Pfam" id="PF18652"/>
    </source>
</evidence>
<dbReference type="Pfam" id="PF18652">
    <property type="entry name" value="Adhesin_P1_N"/>
    <property type="match status" value="1"/>
</dbReference>
<keyword evidence="2" id="KW-0732">Signal</keyword>
<feature type="region of interest" description="Disordered" evidence="1">
    <location>
        <begin position="179"/>
        <end position="202"/>
    </location>
</feature>
<organism evidence="4 5">
    <name type="scientific">[Bacillus] enclensis</name>
    <dbReference type="NCBI Taxonomy" id="1402860"/>
    <lineage>
        <taxon>Bacteria</taxon>
        <taxon>Bacillati</taxon>
        <taxon>Bacillota</taxon>
        <taxon>Bacilli</taxon>
        <taxon>Bacillales</taxon>
        <taxon>Bacillaceae</taxon>
        <taxon>Rossellomorea</taxon>
    </lineage>
</organism>
<dbReference type="RefSeq" id="WP_032085890.1">
    <property type="nucleotide sequence ID" value="NZ_FMAU01000003.1"/>
</dbReference>